<dbReference type="RefSeq" id="WP_109061732.1">
    <property type="nucleotide sequence ID" value="NZ_QETA01000003.1"/>
</dbReference>
<evidence type="ECO:0000313" key="2">
    <source>
        <dbReference type="EMBL" id="PWF23118.1"/>
    </source>
</evidence>
<dbReference type="PANTHER" id="PTHR30399">
    <property type="entry name" value="UNCHARACTERIZED PROTEIN YGJP"/>
    <property type="match status" value="1"/>
</dbReference>
<dbReference type="Proteomes" id="UP000245212">
    <property type="component" value="Unassembled WGS sequence"/>
</dbReference>
<dbReference type="Gene3D" id="3.30.2010.10">
    <property type="entry name" value="Metalloproteases ('zincins'), catalytic domain"/>
    <property type="match status" value="1"/>
</dbReference>
<evidence type="ECO:0000313" key="3">
    <source>
        <dbReference type="Proteomes" id="UP000245212"/>
    </source>
</evidence>
<evidence type="ECO:0000259" key="1">
    <source>
        <dbReference type="Pfam" id="PF01863"/>
    </source>
</evidence>
<keyword evidence="3" id="KW-1185">Reference proteome</keyword>
<name>A0A2V1K3V5_9BURK</name>
<accession>A0A2V1K3V5</accession>
<reference evidence="3" key="1">
    <citation type="submission" date="2018-05" db="EMBL/GenBank/DDBJ databases">
        <authorList>
            <person name="Li Y."/>
        </authorList>
    </citation>
    <scope>NUCLEOTIDE SEQUENCE [LARGE SCALE GENOMIC DNA]</scope>
    <source>
        <strain evidence="3">3d-2-2</strain>
    </source>
</reference>
<organism evidence="2 3">
    <name type="scientific">Corticimicrobacter populi</name>
    <dbReference type="NCBI Taxonomy" id="2175229"/>
    <lineage>
        <taxon>Bacteria</taxon>
        <taxon>Pseudomonadati</taxon>
        <taxon>Pseudomonadota</taxon>
        <taxon>Betaproteobacteria</taxon>
        <taxon>Burkholderiales</taxon>
        <taxon>Alcaligenaceae</taxon>
        <taxon>Corticimicrobacter</taxon>
    </lineage>
</organism>
<dbReference type="CDD" id="cd07344">
    <property type="entry name" value="M48_yhfN_like"/>
    <property type="match status" value="1"/>
</dbReference>
<dbReference type="InterPro" id="IPR002725">
    <property type="entry name" value="YgjP-like_metallopeptidase"/>
</dbReference>
<sequence length="283" mass="31906">MRAESHAPACNTPATDALPAVAALPPGARWRELLCAGQAIRFMLLRSHRRSIGFRICEDGLRITAPVWASLKQIDDAVQTKAAWITRKLSDWQNRHAALAAEPDCWRAGGHFPYQGRPVRIVLAAPALHFSSNTDGQVAMPQAQANSLYLPLPTDADSASICKAVQAWLQQRARELFSLRIGHFERRTGLRVRHWRLSAANTRWGSCSSDGRIMLNWKLIHCAPDIIDYVIAHELAHLREMNHSAAFWHEVGQIMPNYEQARARLKQHDPRRLPSFDPSLIKE</sequence>
<dbReference type="AlphaFoldDB" id="A0A2V1K3V5"/>
<dbReference type="InterPro" id="IPR053136">
    <property type="entry name" value="UTP_pyrophosphatase-like"/>
</dbReference>
<comment type="caution">
    <text evidence="2">The sequence shown here is derived from an EMBL/GenBank/DDBJ whole genome shotgun (WGS) entry which is preliminary data.</text>
</comment>
<dbReference type="PANTHER" id="PTHR30399:SF1">
    <property type="entry name" value="UTP PYROPHOSPHATASE"/>
    <property type="match status" value="1"/>
</dbReference>
<gene>
    <name evidence="2" type="ORF">DD235_08990</name>
</gene>
<feature type="domain" description="YgjP-like metallopeptidase" evidence="1">
    <location>
        <begin position="50"/>
        <end position="268"/>
    </location>
</feature>
<dbReference type="EMBL" id="QETA01000003">
    <property type="protein sequence ID" value="PWF23118.1"/>
    <property type="molecule type" value="Genomic_DNA"/>
</dbReference>
<dbReference type="Pfam" id="PF01863">
    <property type="entry name" value="YgjP-like"/>
    <property type="match status" value="1"/>
</dbReference>
<protein>
    <submittedName>
        <fullName evidence="2">M48 family peptidase</fullName>
    </submittedName>
</protein>
<proteinExistence type="predicted"/>